<protein>
    <submittedName>
        <fullName evidence="1">Uncharacterized protein</fullName>
    </submittedName>
</protein>
<gene>
    <name evidence="1" type="ORF">IMSAGC017_01293</name>
</gene>
<accession>A0A829Z9P2</accession>
<proteinExistence type="predicted"/>
<sequence length="107" mass="12719">MNYLLNDNYCGTLNKSKVYPTYLCLTPTSDIFIKVIYEYQKFMDVEGCLNKTLICRLHDAHFFVYLEEIDIQDLKKLNNQMLSNYLLFIHFQNRKSSGITGLRKFIM</sequence>
<reference evidence="1 2" key="1">
    <citation type="journal article" date="2020" name="Microbiome">
        <title>Single-cell genomics of uncultured bacteria reveals dietary fiber responders in the mouse gut microbiota.</title>
        <authorList>
            <person name="Chijiiwa R."/>
            <person name="Hosokawa M."/>
            <person name="Kogawa M."/>
            <person name="Nishikawa Y."/>
            <person name="Ide K."/>
            <person name="Sakanashi C."/>
            <person name="Takahashi K."/>
            <person name="Takeyama H."/>
        </authorList>
    </citation>
    <scope>NUCLEOTIDE SEQUENCE [LARGE SCALE GENOMIC DNA]</scope>
    <source>
        <strain evidence="1">IMSAGC_017</strain>
    </source>
</reference>
<comment type="caution">
    <text evidence="1">The sequence shown here is derived from an EMBL/GenBank/DDBJ whole genome shotgun (WGS) entry which is preliminary data.</text>
</comment>
<dbReference type="RefSeq" id="WP_172472580.1">
    <property type="nucleotide sequence ID" value="NZ_BLMI01000168.1"/>
</dbReference>
<evidence type="ECO:0000313" key="1">
    <source>
        <dbReference type="EMBL" id="GFI41250.1"/>
    </source>
</evidence>
<dbReference type="Proteomes" id="UP000490821">
    <property type="component" value="Unassembled WGS sequence"/>
</dbReference>
<dbReference type="AlphaFoldDB" id="A0A829Z9P2"/>
<evidence type="ECO:0000313" key="2">
    <source>
        <dbReference type="Proteomes" id="UP000490821"/>
    </source>
</evidence>
<dbReference type="EMBL" id="BLMI01000168">
    <property type="protein sequence ID" value="GFI41250.1"/>
    <property type="molecule type" value="Genomic_DNA"/>
</dbReference>
<organism evidence="1 2">
    <name type="scientific">Thomasclavelia cocleata</name>
    <dbReference type="NCBI Taxonomy" id="69824"/>
    <lineage>
        <taxon>Bacteria</taxon>
        <taxon>Bacillati</taxon>
        <taxon>Bacillota</taxon>
        <taxon>Erysipelotrichia</taxon>
        <taxon>Erysipelotrichales</taxon>
        <taxon>Coprobacillaceae</taxon>
        <taxon>Thomasclavelia</taxon>
    </lineage>
</organism>
<name>A0A829Z9P2_9FIRM</name>